<dbReference type="Pfam" id="PF00757">
    <property type="entry name" value="Furin-like"/>
    <property type="match status" value="1"/>
</dbReference>
<protein>
    <recommendedName>
        <fullName evidence="1">Furin-like cysteine-rich domain-containing protein</fullName>
    </recommendedName>
</protein>
<accession>A0ABQ9UH25</accession>
<proteinExistence type="predicted"/>
<reference evidence="2 3" key="1">
    <citation type="submission" date="2023-05" db="EMBL/GenBank/DDBJ databases">
        <title>B98-5 Cell Line De Novo Hybrid Assembly: An Optical Mapping Approach.</title>
        <authorList>
            <person name="Kananen K."/>
            <person name="Auerbach J.A."/>
            <person name="Kautto E."/>
            <person name="Blachly J.S."/>
        </authorList>
    </citation>
    <scope>NUCLEOTIDE SEQUENCE [LARGE SCALE GENOMIC DNA]</scope>
    <source>
        <strain evidence="2">B95-8</strain>
        <tissue evidence="2">Cell line</tissue>
    </source>
</reference>
<comment type="caution">
    <text evidence="2">The sequence shown here is derived from an EMBL/GenBank/DDBJ whole genome shotgun (WGS) entry which is preliminary data.</text>
</comment>
<dbReference type="EMBL" id="JASSZA010000012">
    <property type="protein sequence ID" value="KAK2096045.1"/>
    <property type="molecule type" value="Genomic_DNA"/>
</dbReference>
<sequence>MCLYFFVYICKRSATSLGNDPMLTLQLTGDLCSFSVTKIICAQQCSGRCRGKSPSDCCHNQCAAGCTGPRESDCLRLDAMRSLGDRWRATQVLLAGAALGPPDTDPSAAPPPLLRHLLSCTLPSSAPEVLALALLLQKVPAEDLVPQRTLGSTRGCRSGASWKS</sequence>
<name>A0ABQ9UH25_SAGOE</name>
<evidence type="ECO:0000259" key="1">
    <source>
        <dbReference type="Pfam" id="PF00757"/>
    </source>
</evidence>
<dbReference type="InterPro" id="IPR006211">
    <property type="entry name" value="Furin-like_Cys-rich_dom"/>
</dbReference>
<evidence type="ECO:0000313" key="2">
    <source>
        <dbReference type="EMBL" id="KAK2096045.1"/>
    </source>
</evidence>
<dbReference type="Gene3D" id="2.10.220.10">
    <property type="entry name" value="Hormone Receptor, Insulin-like Growth Factor Receptor 1, Chain A, domain 2"/>
    <property type="match status" value="1"/>
</dbReference>
<organism evidence="2 3">
    <name type="scientific">Saguinus oedipus</name>
    <name type="common">Cotton-top tamarin</name>
    <name type="synonym">Oedipomidas oedipus</name>
    <dbReference type="NCBI Taxonomy" id="9490"/>
    <lineage>
        <taxon>Eukaryota</taxon>
        <taxon>Metazoa</taxon>
        <taxon>Chordata</taxon>
        <taxon>Craniata</taxon>
        <taxon>Vertebrata</taxon>
        <taxon>Euteleostomi</taxon>
        <taxon>Mammalia</taxon>
        <taxon>Eutheria</taxon>
        <taxon>Euarchontoglires</taxon>
        <taxon>Primates</taxon>
        <taxon>Haplorrhini</taxon>
        <taxon>Platyrrhini</taxon>
        <taxon>Cebidae</taxon>
        <taxon>Callitrichinae</taxon>
        <taxon>Saguinus</taxon>
    </lineage>
</organism>
<evidence type="ECO:0000313" key="3">
    <source>
        <dbReference type="Proteomes" id="UP001266305"/>
    </source>
</evidence>
<keyword evidence="3" id="KW-1185">Reference proteome</keyword>
<feature type="domain" description="Furin-like cysteine-rich" evidence="1">
    <location>
        <begin position="39"/>
        <end position="76"/>
    </location>
</feature>
<dbReference type="Proteomes" id="UP001266305">
    <property type="component" value="Unassembled WGS sequence"/>
</dbReference>
<gene>
    <name evidence="2" type="ORF">P7K49_025079</name>
</gene>